<evidence type="ECO:0000256" key="1">
    <source>
        <dbReference type="SAM" id="SignalP"/>
    </source>
</evidence>
<protein>
    <recommendedName>
        <fullName evidence="4">Secreted protein</fullName>
    </recommendedName>
</protein>
<keyword evidence="3" id="KW-1185">Reference proteome</keyword>
<dbReference type="OrthoDB" id="4507040at2759"/>
<evidence type="ECO:0000313" key="3">
    <source>
        <dbReference type="Proteomes" id="UP000215305"/>
    </source>
</evidence>
<accession>A0A397FZT1</accession>
<dbReference type="GeneID" id="38122895"/>
<dbReference type="EMBL" id="NKHU02000532">
    <property type="protein sequence ID" value="RHZ43084.1"/>
    <property type="molecule type" value="Genomic_DNA"/>
</dbReference>
<feature type="signal peptide" evidence="1">
    <location>
        <begin position="1"/>
        <end position="17"/>
    </location>
</feature>
<feature type="chain" id="PRO_5017287539" description="Secreted protein" evidence="1">
    <location>
        <begin position="18"/>
        <end position="94"/>
    </location>
</feature>
<reference evidence="2" key="1">
    <citation type="submission" date="2018-08" db="EMBL/GenBank/DDBJ databases">
        <title>Draft genome sequence of azole-resistant Aspergillus thermomutatus (Neosartorya pseudofischeri) strain HMR AF 39, isolated from a human nasal aspirate.</title>
        <authorList>
            <person name="Parent-Michaud M."/>
            <person name="Dufresne P.J."/>
            <person name="Fournier E."/>
            <person name="Martineau C."/>
            <person name="Moreira S."/>
            <person name="Perkins V."/>
            <person name="De Repentigny L."/>
            <person name="Dufresne S.F."/>
        </authorList>
    </citation>
    <scope>NUCLEOTIDE SEQUENCE [LARGE SCALE GENOMIC DNA]</scope>
    <source>
        <strain evidence="2">HMR AF 39</strain>
    </source>
</reference>
<dbReference type="VEuPathDB" id="FungiDB:CDV56_100921"/>
<comment type="caution">
    <text evidence="2">The sequence shown here is derived from an EMBL/GenBank/DDBJ whole genome shotgun (WGS) entry which is preliminary data.</text>
</comment>
<dbReference type="Proteomes" id="UP000215305">
    <property type="component" value="Unassembled WGS sequence"/>
</dbReference>
<evidence type="ECO:0000313" key="2">
    <source>
        <dbReference type="EMBL" id="RHZ43084.1"/>
    </source>
</evidence>
<sequence length="94" mass="10073">MHLSRLTPIFLLNLAAASPGCRNNLCAGTPCPAPSSCTTYSQTLTTCIPAPTCLSVYRLLLRHGANLLLRVLRRDQMPAHGSEVAGLRRGFPAV</sequence>
<gene>
    <name evidence="2" type="ORF">CDV56_100921</name>
</gene>
<dbReference type="AlphaFoldDB" id="A0A397FZT1"/>
<evidence type="ECO:0008006" key="4">
    <source>
        <dbReference type="Google" id="ProtNLM"/>
    </source>
</evidence>
<proteinExistence type="predicted"/>
<name>A0A397FZT1_ASPTH</name>
<dbReference type="RefSeq" id="XP_026609478.1">
    <property type="nucleotide sequence ID" value="XM_026754540.1"/>
</dbReference>
<keyword evidence="1" id="KW-0732">Signal</keyword>
<organism evidence="2 3">
    <name type="scientific">Aspergillus thermomutatus</name>
    <name type="common">Neosartorya pseudofischeri</name>
    <dbReference type="NCBI Taxonomy" id="41047"/>
    <lineage>
        <taxon>Eukaryota</taxon>
        <taxon>Fungi</taxon>
        <taxon>Dikarya</taxon>
        <taxon>Ascomycota</taxon>
        <taxon>Pezizomycotina</taxon>
        <taxon>Eurotiomycetes</taxon>
        <taxon>Eurotiomycetidae</taxon>
        <taxon>Eurotiales</taxon>
        <taxon>Aspergillaceae</taxon>
        <taxon>Aspergillus</taxon>
        <taxon>Aspergillus subgen. Fumigati</taxon>
    </lineage>
</organism>